<keyword evidence="1" id="KW-0665">Pyrimidine biosynthesis</keyword>
<proteinExistence type="predicted"/>
<dbReference type="InterPro" id="IPR024403">
    <property type="entry name" value="DHOase_cat"/>
</dbReference>
<dbReference type="InterPro" id="IPR011059">
    <property type="entry name" value="Metal-dep_hydrolase_composite"/>
</dbReference>
<dbReference type="Gene3D" id="3.20.20.140">
    <property type="entry name" value="Metal-dependent hydrolases"/>
    <property type="match status" value="1"/>
</dbReference>
<evidence type="ECO:0000313" key="3">
    <source>
        <dbReference type="EMBL" id="NHE59356.1"/>
    </source>
</evidence>
<dbReference type="Pfam" id="PF12890">
    <property type="entry name" value="DHOase"/>
    <property type="match status" value="1"/>
</dbReference>
<sequence length="415" mass="45991">MSLRFQSLKIITDKEILPPADYLYDGKTLQNAPSTHPGPDETLLDCSGLLGSRGWTDLRCFSGEPGEEYRETLESLAKALAQGGITEAVIMPNTQPPLQSKNEVAYVQNHTSHLFPTFHIQAAVTRDFKGEGLTEMLDLNHYGIQVFGEGLVPLSHSDRLMKALQYLQRINGVLFDQSQDPMLALFGQMHEGIVSTRLGLKGIPDLAEEVAVQKNLEILRYTGGRLHFQTVSTRGALQQIRQAKAEGLAVTADISIYQLLFTDEDLLEFDTCLKVMPPFRGKAQREALLEGLKDGTIDALVSNHVPHDNDAKNMEFDLSPFGMSGLPTFVPALVSLEEELGYPLLISKLCSGPQKVLGKEETAWDTLTVFDPEATWTLDHNSNASLAENSPFWGKELKGKVKYLINREKTEGIHE</sequence>
<evidence type="ECO:0000259" key="2">
    <source>
        <dbReference type="Pfam" id="PF12890"/>
    </source>
</evidence>
<dbReference type="CDD" id="cd01317">
    <property type="entry name" value="DHOase_IIa"/>
    <property type="match status" value="1"/>
</dbReference>
<organism evidence="3 4">
    <name type="scientific">Cyclobacterium plantarum</name>
    <dbReference type="NCBI Taxonomy" id="2716263"/>
    <lineage>
        <taxon>Bacteria</taxon>
        <taxon>Pseudomonadati</taxon>
        <taxon>Bacteroidota</taxon>
        <taxon>Cytophagia</taxon>
        <taxon>Cytophagales</taxon>
        <taxon>Cyclobacteriaceae</taxon>
        <taxon>Cyclobacterium</taxon>
    </lineage>
</organism>
<dbReference type="PANTHER" id="PTHR43668:SF2">
    <property type="entry name" value="ALLANTOINASE"/>
    <property type="match status" value="1"/>
</dbReference>
<dbReference type="RefSeq" id="WP_166150663.1">
    <property type="nucleotide sequence ID" value="NZ_JAANYN010000012.1"/>
</dbReference>
<dbReference type="InterPro" id="IPR004722">
    <property type="entry name" value="DHOase"/>
</dbReference>
<dbReference type="Proteomes" id="UP000649799">
    <property type="component" value="Unassembled WGS sequence"/>
</dbReference>
<keyword evidence="4" id="KW-1185">Reference proteome</keyword>
<accession>A0ABX0HGW1</accession>
<dbReference type="EMBL" id="JAANYN010000012">
    <property type="protein sequence ID" value="NHE59356.1"/>
    <property type="molecule type" value="Genomic_DNA"/>
</dbReference>
<protein>
    <submittedName>
        <fullName evidence="3">Dihydroorotase</fullName>
    </submittedName>
</protein>
<feature type="domain" description="Dihydroorotase catalytic" evidence="2">
    <location>
        <begin position="56"/>
        <end position="234"/>
    </location>
</feature>
<evidence type="ECO:0000256" key="1">
    <source>
        <dbReference type="ARBA" id="ARBA00022975"/>
    </source>
</evidence>
<dbReference type="InterPro" id="IPR032466">
    <property type="entry name" value="Metal_Hydrolase"/>
</dbReference>
<dbReference type="Gene3D" id="2.30.40.10">
    <property type="entry name" value="Urease, subunit C, domain 1"/>
    <property type="match status" value="1"/>
</dbReference>
<reference evidence="3 4" key="1">
    <citation type="submission" date="2020-03" db="EMBL/GenBank/DDBJ databases">
        <title>Cyclobacterium plantarum sp. nov., a marine bacterium isolated from a coastal-marine wetland.</title>
        <authorList>
            <person name="Sanchez-Porro C."/>
            <person name="Ventosa A."/>
            <person name="Amoozegar M."/>
        </authorList>
    </citation>
    <scope>NUCLEOTIDE SEQUENCE [LARGE SCALE GENOMIC DNA]</scope>
    <source>
        <strain evidence="3 4">GBPx2</strain>
    </source>
</reference>
<evidence type="ECO:0000313" key="4">
    <source>
        <dbReference type="Proteomes" id="UP000649799"/>
    </source>
</evidence>
<dbReference type="SUPFAM" id="SSF51338">
    <property type="entry name" value="Composite domain of metallo-dependent hydrolases"/>
    <property type="match status" value="1"/>
</dbReference>
<comment type="caution">
    <text evidence="3">The sequence shown here is derived from an EMBL/GenBank/DDBJ whole genome shotgun (WGS) entry which is preliminary data.</text>
</comment>
<dbReference type="InterPro" id="IPR050138">
    <property type="entry name" value="DHOase/Allantoinase_Hydrolase"/>
</dbReference>
<name>A0ABX0HGW1_9BACT</name>
<gene>
    <name evidence="3" type="ORF">G9Q97_21300</name>
</gene>
<dbReference type="PANTHER" id="PTHR43668">
    <property type="entry name" value="ALLANTOINASE"/>
    <property type="match status" value="1"/>
</dbReference>
<dbReference type="SUPFAM" id="SSF51556">
    <property type="entry name" value="Metallo-dependent hydrolases"/>
    <property type="match status" value="1"/>
</dbReference>